<dbReference type="Pfam" id="PF02861">
    <property type="entry name" value="Clp_N"/>
    <property type="match status" value="1"/>
</dbReference>
<accession>A0A428XRX5</accession>
<feature type="region of interest" description="Disordered" evidence="2">
    <location>
        <begin position="1"/>
        <end position="21"/>
    </location>
</feature>
<dbReference type="AlphaFoldDB" id="A0A428XRX5"/>
<name>A0A428XRX5_KIBAR</name>
<protein>
    <submittedName>
        <fullName evidence="4">ATPase</fullName>
    </submittedName>
</protein>
<keyword evidence="1" id="KW-0677">Repeat</keyword>
<dbReference type="InterPro" id="IPR036628">
    <property type="entry name" value="Clp_N_dom_sf"/>
</dbReference>
<dbReference type="Proteomes" id="UP000287547">
    <property type="component" value="Unassembled WGS sequence"/>
</dbReference>
<dbReference type="EMBL" id="QHKI01000153">
    <property type="protein sequence ID" value="RSM58044.1"/>
    <property type="molecule type" value="Genomic_DNA"/>
</dbReference>
<sequence length="196" mass="21546">MAGHRERTRGQQASGAQETREGLMFERFTTAVRNVVIGAQQEARTSGSAEIDSTDLLVSLIRRQDETAVRLLDGHHLTVEELTEEFDRVKRRGGLTDEEAAALSAVGVDVENVIRSVEASFGKNALAPAGRRKRHIPFSTEAKRTLEQCLKEALSRKHKYIGSEHLLLALLSRQSLAAQALEAKGVTYRGISDQVA</sequence>
<feature type="domain" description="Clp R" evidence="3">
    <location>
        <begin position="25"/>
        <end position="196"/>
    </location>
</feature>
<dbReference type="SUPFAM" id="SSF81923">
    <property type="entry name" value="Double Clp-N motif"/>
    <property type="match status" value="2"/>
</dbReference>
<organism evidence="4 5">
    <name type="scientific">Kibdelosporangium aridum</name>
    <dbReference type="NCBI Taxonomy" id="2030"/>
    <lineage>
        <taxon>Bacteria</taxon>
        <taxon>Bacillati</taxon>
        <taxon>Actinomycetota</taxon>
        <taxon>Actinomycetes</taxon>
        <taxon>Pseudonocardiales</taxon>
        <taxon>Pseudonocardiaceae</taxon>
        <taxon>Kibdelosporangium</taxon>
    </lineage>
</organism>
<proteinExistence type="predicted"/>
<evidence type="ECO:0000256" key="1">
    <source>
        <dbReference type="PROSITE-ProRule" id="PRU01251"/>
    </source>
</evidence>
<comment type="caution">
    <text evidence="4">The sequence shown here is derived from an EMBL/GenBank/DDBJ whole genome shotgun (WGS) entry which is preliminary data.</text>
</comment>
<dbReference type="OrthoDB" id="3628183at2"/>
<gene>
    <name evidence="4" type="ORF">DMH04_56490</name>
</gene>
<dbReference type="Gene3D" id="1.10.1780.10">
    <property type="entry name" value="Clp, N-terminal domain"/>
    <property type="match status" value="2"/>
</dbReference>
<evidence type="ECO:0000256" key="2">
    <source>
        <dbReference type="SAM" id="MobiDB-lite"/>
    </source>
</evidence>
<evidence type="ECO:0000313" key="5">
    <source>
        <dbReference type="Proteomes" id="UP000287547"/>
    </source>
</evidence>
<reference evidence="4 5" key="1">
    <citation type="submission" date="2018-05" db="EMBL/GenBank/DDBJ databases">
        <title>Evolution of GPA BGCs.</title>
        <authorList>
            <person name="Waglechner N."/>
            <person name="Wright G.D."/>
        </authorList>
    </citation>
    <scope>NUCLEOTIDE SEQUENCE [LARGE SCALE GENOMIC DNA]</scope>
    <source>
        <strain evidence="4 5">A82846</strain>
    </source>
</reference>
<evidence type="ECO:0000259" key="3">
    <source>
        <dbReference type="PROSITE" id="PS51903"/>
    </source>
</evidence>
<dbReference type="PROSITE" id="PS51903">
    <property type="entry name" value="CLP_R"/>
    <property type="match status" value="1"/>
</dbReference>
<dbReference type="InterPro" id="IPR004176">
    <property type="entry name" value="Clp_R_N"/>
</dbReference>
<evidence type="ECO:0000313" key="4">
    <source>
        <dbReference type="EMBL" id="RSM58044.1"/>
    </source>
</evidence>